<keyword evidence="1" id="KW-0812">Transmembrane</keyword>
<dbReference type="AlphaFoldDB" id="K7ZCY7"/>
<proteinExistence type="predicted"/>
<reference evidence="2 3" key="1">
    <citation type="journal article" date="2012" name="Proc. Natl. Acad. Sci. U.S.A.">
        <title>Genome streamlining and chemical defense in a coral reef symbiosis.</title>
        <authorList>
            <person name="Kwan J.C."/>
            <person name="Donia M.S."/>
            <person name="Han A.W."/>
            <person name="Hirose E."/>
            <person name="Haygood M.G."/>
            <person name="Schmidt E.W."/>
        </authorList>
    </citation>
    <scope>NUCLEOTIDE SEQUENCE [LARGE SCALE GENOMIC DNA]</scope>
    <source>
        <strain evidence="2 3">L2</strain>
    </source>
</reference>
<dbReference type="Proteomes" id="UP000010077">
    <property type="component" value="Chromosome"/>
</dbReference>
<keyword evidence="1" id="KW-1133">Transmembrane helix</keyword>
<dbReference type="KEGG" id="thal:A1OE_821"/>
<evidence type="ECO:0000256" key="1">
    <source>
        <dbReference type="SAM" id="Phobius"/>
    </source>
</evidence>
<keyword evidence="1" id="KW-0472">Membrane</keyword>
<evidence type="ECO:0000313" key="2">
    <source>
        <dbReference type="EMBL" id="AFX99006.1"/>
    </source>
</evidence>
<gene>
    <name evidence="2" type="ORF">A1OE_821</name>
</gene>
<dbReference type="HOGENOM" id="CLU_3133513_0_0_5"/>
<dbReference type="EMBL" id="CP003539">
    <property type="protein sequence ID" value="AFX99006.1"/>
    <property type="molecule type" value="Genomic_DNA"/>
</dbReference>
<feature type="transmembrane region" description="Helical" evidence="1">
    <location>
        <begin position="31"/>
        <end position="48"/>
    </location>
</feature>
<organism evidence="2 3">
    <name type="scientific">Candidatus Endolissoclinum faulkneri L2</name>
    <dbReference type="NCBI Taxonomy" id="1193729"/>
    <lineage>
        <taxon>Bacteria</taxon>
        <taxon>Pseudomonadati</taxon>
        <taxon>Pseudomonadota</taxon>
        <taxon>Alphaproteobacteria</taxon>
        <taxon>Rhodospirillales</taxon>
        <taxon>Rhodospirillaceae</taxon>
        <taxon>Candidatus Endolissoclinum</taxon>
    </lineage>
</organism>
<accession>K7ZCY7</accession>
<protein>
    <submittedName>
        <fullName evidence="2">Uncharacterized protein</fullName>
    </submittedName>
</protein>
<sequence>MQARLSTNVVNLLRSQAITFYLLDDTSLKDLLYIIIFFLYLFRSIHIVK</sequence>
<keyword evidence="3" id="KW-1185">Reference proteome</keyword>
<name>K7ZCY7_9PROT</name>
<evidence type="ECO:0000313" key="3">
    <source>
        <dbReference type="Proteomes" id="UP000010077"/>
    </source>
</evidence>